<gene>
    <name evidence="1" type="ORF">PB1_13789</name>
</gene>
<reference evidence="1 2" key="1">
    <citation type="journal article" date="2012" name="Appl. Environ. Microbiol.">
        <title>Genome Sequence of Thermotolerant Bacillus methanolicus: Features and Regulation Related to Methylotrophy and Production of L-Lysine and L-Glutamate from Methanol.</title>
        <authorList>
            <person name="Heggeset T.M."/>
            <person name="Krog A."/>
            <person name="Balzer S."/>
            <person name="Wentzel A."/>
            <person name="Ellingsen T.E."/>
            <person name="Brautaset T."/>
        </authorList>
    </citation>
    <scope>NUCLEOTIDE SEQUENCE [LARGE SCALE GENOMIC DNA]</scope>
    <source>
        <strain evidence="1 2">PB1</strain>
    </source>
</reference>
<keyword evidence="2" id="KW-1185">Reference proteome</keyword>
<dbReference type="PATRIC" id="fig|997296.3.peg.2912"/>
<proteinExistence type="predicted"/>
<protein>
    <submittedName>
        <fullName evidence="1">Uncharacterized protein</fullName>
    </submittedName>
</protein>
<dbReference type="Proteomes" id="UP000010523">
    <property type="component" value="Unassembled WGS sequence"/>
</dbReference>
<dbReference type="EMBL" id="AFEU01000003">
    <property type="protein sequence ID" value="EIJ78634.1"/>
    <property type="molecule type" value="Genomic_DNA"/>
</dbReference>
<evidence type="ECO:0000313" key="2">
    <source>
        <dbReference type="Proteomes" id="UP000010523"/>
    </source>
</evidence>
<dbReference type="AlphaFoldDB" id="I3DWL3"/>
<comment type="caution">
    <text evidence="1">The sequence shown here is derived from an EMBL/GenBank/DDBJ whole genome shotgun (WGS) entry which is preliminary data.</text>
</comment>
<accession>I3DWL3</accession>
<evidence type="ECO:0000313" key="1">
    <source>
        <dbReference type="EMBL" id="EIJ78634.1"/>
    </source>
</evidence>
<name>I3DWL3_BACMT</name>
<organism evidence="1 2">
    <name type="scientific">Bacillus methanolicus PB1</name>
    <dbReference type="NCBI Taxonomy" id="997296"/>
    <lineage>
        <taxon>Bacteria</taxon>
        <taxon>Bacillati</taxon>
        <taxon>Bacillota</taxon>
        <taxon>Bacilli</taxon>
        <taxon>Bacillales</taxon>
        <taxon>Bacillaceae</taxon>
        <taxon>Bacillus</taxon>
    </lineage>
</organism>
<sequence length="35" mass="4029">MKNEEITTALFAFDLFRELNVQEIGKIVSVSLSRE</sequence>
<dbReference type="STRING" id="997296.PB1_13789"/>